<evidence type="ECO:0000313" key="3">
    <source>
        <dbReference type="Proteomes" id="UP001198374"/>
    </source>
</evidence>
<comment type="caution">
    <text evidence="2">The sequence shown here is derived from an EMBL/GenBank/DDBJ whole genome shotgun (WGS) entry which is preliminary data.</text>
</comment>
<organism evidence="2 3">
    <name type="scientific">Anaerococcus degeneri</name>
    <dbReference type="NCBI Taxonomy" id="361500"/>
    <lineage>
        <taxon>Bacteria</taxon>
        <taxon>Bacillati</taxon>
        <taxon>Bacillota</taxon>
        <taxon>Tissierellia</taxon>
        <taxon>Tissierellales</taxon>
        <taxon>Peptoniphilaceae</taxon>
        <taxon>Anaerococcus</taxon>
    </lineage>
</organism>
<reference evidence="3" key="1">
    <citation type="submission" date="2023-07" db="EMBL/GenBank/DDBJ databases">
        <title>FDA dAtabase for Regulatory Grade micrObial Sequences (FDA-ARGOS): Supporting development and validation of Infectious Disease Dx tests.</title>
        <authorList>
            <person name="Sproer C."/>
            <person name="Gronow S."/>
            <person name="Severitt S."/>
            <person name="Schroder I."/>
            <person name="Tallon L."/>
            <person name="Sadzewicz L."/>
            <person name="Zhao X."/>
            <person name="Boylan J."/>
            <person name="Ott S."/>
            <person name="Bowen H."/>
            <person name="Vavikolanu K."/>
            <person name="Hazen T."/>
            <person name="Aluvathingal J."/>
            <person name="Nadendla S."/>
            <person name="Lowell S."/>
            <person name="Myers T."/>
            <person name="Yan Y."/>
        </authorList>
    </citation>
    <scope>NUCLEOTIDE SEQUENCE [LARGE SCALE GENOMIC DNA]</scope>
    <source>
        <strain evidence="3">FDAARGOS_1538</strain>
    </source>
</reference>
<sequence>MKNNKKTFLTNVLYMAGFGLLVGFGSSFIFNKLNVGGLVEGLNRFLSQNILFLTIGLCSIFALFGLYFYIKAKKEVEKGLREDGFIETKYIDYANAMRDAGLFTLLSLIIIIYNEMKKSSDPLKNTLIILVIIFVFTTINLILTYLTYKLVRKIEPERKTDVFDFFFESKFMAESDERDKVKYYKKGYLAFKRMLICQFVIIIILFCSALYENISPVIALIVLVPCLVGVLTNGFAGEKND</sequence>
<feature type="transmembrane region" description="Helical" evidence="1">
    <location>
        <begin position="125"/>
        <end position="148"/>
    </location>
</feature>
<feature type="transmembrane region" description="Helical" evidence="1">
    <location>
        <begin position="12"/>
        <end position="30"/>
    </location>
</feature>
<dbReference type="RefSeq" id="WP_209773339.1">
    <property type="nucleotide sequence ID" value="NZ_JAGGLO010000004.1"/>
</dbReference>
<name>A0ABS7YY21_9FIRM</name>
<accession>A0ABS7YY21</accession>
<evidence type="ECO:0000256" key="1">
    <source>
        <dbReference type="SAM" id="Phobius"/>
    </source>
</evidence>
<feature type="transmembrane region" description="Helical" evidence="1">
    <location>
        <begin position="217"/>
        <end position="236"/>
    </location>
</feature>
<keyword evidence="1" id="KW-0472">Membrane</keyword>
<feature type="transmembrane region" description="Helical" evidence="1">
    <location>
        <begin position="190"/>
        <end position="211"/>
    </location>
</feature>
<feature type="transmembrane region" description="Helical" evidence="1">
    <location>
        <begin position="90"/>
        <end position="113"/>
    </location>
</feature>
<evidence type="ECO:0000313" key="2">
    <source>
        <dbReference type="EMBL" id="MCA2095984.1"/>
    </source>
</evidence>
<keyword evidence="1" id="KW-0812">Transmembrane</keyword>
<gene>
    <name evidence="2" type="ORF">LDJ82_03550</name>
</gene>
<keyword evidence="1" id="KW-1133">Transmembrane helix</keyword>
<feature type="transmembrane region" description="Helical" evidence="1">
    <location>
        <begin position="50"/>
        <end position="70"/>
    </location>
</feature>
<dbReference type="EMBL" id="JAIWIY010000001">
    <property type="protein sequence ID" value="MCA2095984.1"/>
    <property type="molecule type" value="Genomic_DNA"/>
</dbReference>
<keyword evidence="3" id="KW-1185">Reference proteome</keyword>
<protein>
    <submittedName>
        <fullName evidence="2">DUF3169 family protein</fullName>
    </submittedName>
</protein>
<dbReference type="Proteomes" id="UP001198374">
    <property type="component" value="Unassembled WGS sequence"/>
</dbReference>
<proteinExistence type="predicted"/>